<dbReference type="Pfam" id="PF02384">
    <property type="entry name" value="N6_Mtase"/>
    <property type="match status" value="1"/>
</dbReference>
<comment type="catalytic activity">
    <reaction evidence="7">
        <text>a 2'-deoxyadenosine in DNA + S-adenosyl-L-methionine = an N(6)-methyl-2'-deoxyadenosine in DNA + S-adenosyl-L-homocysteine + H(+)</text>
        <dbReference type="Rhea" id="RHEA:15197"/>
        <dbReference type="Rhea" id="RHEA-COMP:12418"/>
        <dbReference type="Rhea" id="RHEA-COMP:12419"/>
        <dbReference type="ChEBI" id="CHEBI:15378"/>
        <dbReference type="ChEBI" id="CHEBI:57856"/>
        <dbReference type="ChEBI" id="CHEBI:59789"/>
        <dbReference type="ChEBI" id="CHEBI:90615"/>
        <dbReference type="ChEBI" id="CHEBI:90616"/>
        <dbReference type="EC" id="2.1.1.72"/>
    </reaction>
</comment>
<keyword evidence="3 10" id="KW-0489">Methyltransferase</keyword>
<comment type="similarity">
    <text evidence="1">Belongs to the N(4)/N(6)-methyltransferase family.</text>
</comment>
<dbReference type="STRING" id="945543.VIBR0546_16913"/>
<dbReference type="InterPro" id="IPR022749">
    <property type="entry name" value="D12N6_MeTrfase_N"/>
</dbReference>
<dbReference type="EC" id="2.1.1.72" evidence="2"/>
<protein>
    <recommendedName>
        <fullName evidence="2">site-specific DNA-methyltransferase (adenine-specific)</fullName>
        <ecNumber evidence="2">2.1.1.72</ecNumber>
    </recommendedName>
</protein>
<evidence type="ECO:0000256" key="5">
    <source>
        <dbReference type="ARBA" id="ARBA00022691"/>
    </source>
</evidence>
<comment type="caution">
    <text evidence="10">The sequence shown here is derived from an EMBL/GenBank/DDBJ whole genome shotgun (WGS) entry which is preliminary data.</text>
</comment>
<dbReference type="Gene3D" id="3.40.50.150">
    <property type="entry name" value="Vaccinia Virus protein VP39"/>
    <property type="match status" value="1"/>
</dbReference>
<dbReference type="GO" id="GO:0009307">
    <property type="term" value="P:DNA restriction-modification system"/>
    <property type="evidence" value="ECO:0007669"/>
    <property type="project" value="UniProtKB-KW"/>
</dbReference>
<keyword evidence="6" id="KW-0680">Restriction system</keyword>
<sequence>MTKKKTEKPMTTAQQLGSIVKSARQIMRKDKGLNGDLDRLPVLTWVMFLKFLDDLENLRETKALVEGKDFKPAIDAPYRWRDWAAKEGSITGDELISFVNNDSTVRPDGTEGAGLFAYLKELQGENGKMDRRDVIATVFSGLHNRMLNGYLLRDVIDKVNGIHFNSSEEMHTLSRLYETMLREMRDAAGDSGEFYTPRPVVRFMVEVTKPKLGESVLDPACGTGGFLVEALSYLEGQCETVEDRAMLQGSSIFGGEPKPLPYLLVQMNLLLHGLEYPQIDSGNSLRFPLREMGDKDRVDVILTNPPFGGEEEKGILGNFPDDMQTAETALLFLQLIMRKLKRPGQGSDAGGRAAVVVPNGTLFCDGVGARIKEELLKNFNLHTIVRLPEGVFSPYTDIPANLLFFDRSGPTKDIWYYEVSTPEGRRKYTKTNPLDYSEFSDCLDWWHSRTENGCAWKVSSSDIVQFDEKGSLSTVDLDIRNPRSLEALEHEEPSVLLKGIMEKEKSILGILSDLNNTLGS</sequence>
<dbReference type="GO" id="GO:0009007">
    <property type="term" value="F:site-specific DNA-methyltransferase (adenine-specific) activity"/>
    <property type="evidence" value="ECO:0007669"/>
    <property type="project" value="UniProtKB-EC"/>
</dbReference>
<dbReference type="PANTHER" id="PTHR42933:SF4">
    <property type="entry name" value="TYPE I RESTRICTION ENZYME ECOKI METHYLASE SUBUNIT"/>
    <property type="match status" value="1"/>
</dbReference>
<dbReference type="PROSITE" id="PS00092">
    <property type="entry name" value="N6_MTASE"/>
    <property type="match status" value="1"/>
</dbReference>
<keyword evidence="11" id="KW-1185">Reference proteome</keyword>
<dbReference type="InterPro" id="IPR051537">
    <property type="entry name" value="DNA_Adenine_Mtase"/>
</dbReference>
<evidence type="ECO:0000313" key="11">
    <source>
        <dbReference type="Proteomes" id="UP000004371"/>
    </source>
</evidence>
<evidence type="ECO:0000256" key="2">
    <source>
        <dbReference type="ARBA" id="ARBA00011900"/>
    </source>
</evidence>
<dbReference type="EMBL" id="AEVS01000084">
    <property type="protein sequence ID" value="EGA64514.1"/>
    <property type="molecule type" value="Genomic_DNA"/>
</dbReference>
<reference evidence="10 11" key="1">
    <citation type="journal article" date="2012" name="Int. J. Syst. Evol. Microbiol.">
        <title>Vibrio caribbeanicus sp. nov., isolated from the marine sponge Scleritoderma cyanea.</title>
        <authorList>
            <person name="Hoffmann M."/>
            <person name="Monday S.R."/>
            <person name="Allard M.W."/>
            <person name="Strain E.A."/>
            <person name="Whittaker P."/>
            <person name="Naum M."/>
            <person name="McCarthy P.J."/>
            <person name="Lopez J.V."/>
            <person name="Fischer M."/>
            <person name="Brown E.W."/>
        </authorList>
    </citation>
    <scope>NUCLEOTIDE SEQUENCE [LARGE SCALE GENOMIC DNA]</scope>
    <source>
        <strain evidence="10 11">LMG 20546</strain>
    </source>
</reference>
<dbReference type="InterPro" id="IPR003356">
    <property type="entry name" value="DNA_methylase_A-5"/>
</dbReference>
<organism evidence="10 11">
    <name type="scientific">Vibrio brasiliensis LMG 20546</name>
    <dbReference type="NCBI Taxonomy" id="945543"/>
    <lineage>
        <taxon>Bacteria</taxon>
        <taxon>Pseudomonadati</taxon>
        <taxon>Pseudomonadota</taxon>
        <taxon>Gammaproteobacteria</taxon>
        <taxon>Vibrionales</taxon>
        <taxon>Vibrionaceae</taxon>
        <taxon>Vibrio</taxon>
        <taxon>Vibrio oreintalis group</taxon>
    </lineage>
</organism>
<dbReference type="Proteomes" id="UP000004371">
    <property type="component" value="Unassembled WGS sequence"/>
</dbReference>
<dbReference type="SUPFAM" id="SSF53335">
    <property type="entry name" value="S-adenosyl-L-methionine-dependent methyltransferases"/>
    <property type="match status" value="1"/>
</dbReference>
<keyword evidence="4 10" id="KW-0808">Transferase</keyword>
<dbReference type="GO" id="GO:0003677">
    <property type="term" value="F:DNA binding"/>
    <property type="evidence" value="ECO:0007669"/>
    <property type="project" value="InterPro"/>
</dbReference>
<dbReference type="InterPro" id="IPR002052">
    <property type="entry name" value="DNA_methylase_N6_adenine_CS"/>
</dbReference>
<feature type="domain" description="DNA methylase adenine-specific" evidence="8">
    <location>
        <begin position="170"/>
        <end position="468"/>
    </location>
</feature>
<gene>
    <name evidence="10" type="ORF">VIBR0546_16913</name>
</gene>
<dbReference type="Pfam" id="PF12161">
    <property type="entry name" value="HsdM_N"/>
    <property type="match status" value="1"/>
</dbReference>
<evidence type="ECO:0000256" key="4">
    <source>
        <dbReference type="ARBA" id="ARBA00022679"/>
    </source>
</evidence>
<name>E8LXU6_9VIBR</name>
<accession>E8LXU6</accession>
<dbReference type="PRINTS" id="PR00507">
    <property type="entry name" value="N12N6MTFRASE"/>
</dbReference>
<dbReference type="RefSeq" id="WP_006880671.1">
    <property type="nucleotide sequence ID" value="NZ_AEVS01000084.1"/>
</dbReference>
<keyword evidence="5" id="KW-0949">S-adenosyl-L-methionine</keyword>
<evidence type="ECO:0000256" key="7">
    <source>
        <dbReference type="ARBA" id="ARBA00047942"/>
    </source>
</evidence>
<dbReference type="GO" id="GO:0032259">
    <property type="term" value="P:methylation"/>
    <property type="evidence" value="ECO:0007669"/>
    <property type="project" value="UniProtKB-KW"/>
</dbReference>
<dbReference type="eggNOG" id="COG0286">
    <property type="taxonomic scope" value="Bacteria"/>
</dbReference>
<feature type="domain" description="N6 adenine-specific DNA methyltransferase N-terminal" evidence="9">
    <location>
        <begin position="17"/>
        <end position="101"/>
    </location>
</feature>
<evidence type="ECO:0000259" key="8">
    <source>
        <dbReference type="Pfam" id="PF02384"/>
    </source>
</evidence>
<evidence type="ECO:0000256" key="3">
    <source>
        <dbReference type="ARBA" id="ARBA00022603"/>
    </source>
</evidence>
<dbReference type="Gene3D" id="1.20.1260.30">
    <property type="match status" value="1"/>
</dbReference>
<evidence type="ECO:0000259" key="9">
    <source>
        <dbReference type="Pfam" id="PF12161"/>
    </source>
</evidence>
<evidence type="ECO:0000313" key="10">
    <source>
        <dbReference type="EMBL" id="EGA64514.1"/>
    </source>
</evidence>
<dbReference type="InterPro" id="IPR029063">
    <property type="entry name" value="SAM-dependent_MTases_sf"/>
</dbReference>
<dbReference type="PANTHER" id="PTHR42933">
    <property type="entry name" value="SLR6095 PROTEIN"/>
    <property type="match status" value="1"/>
</dbReference>
<evidence type="ECO:0000256" key="1">
    <source>
        <dbReference type="ARBA" id="ARBA00006594"/>
    </source>
</evidence>
<dbReference type="GO" id="GO:0008170">
    <property type="term" value="F:N-methyltransferase activity"/>
    <property type="evidence" value="ECO:0007669"/>
    <property type="project" value="InterPro"/>
</dbReference>
<dbReference type="InterPro" id="IPR038333">
    <property type="entry name" value="T1MK-like_N_sf"/>
</dbReference>
<evidence type="ECO:0000256" key="6">
    <source>
        <dbReference type="ARBA" id="ARBA00022747"/>
    </source>
</evidence>
<proteinExistence type="inferred from homology"/>
<dbReference type="AlphaFoldDB" id="E8LXU6"/>
<dbReference type="CDD" id="cd02440">
    <property type="entry name" value="AdoMet_MTases"/>
    <property type="match status" value="1"/>
</dbReference>